<accession>A0A9D1DV47</accession>
<evidence type="ECO:0000313" key="3">
    <source>
        <dbReference type="Proteomes" id="UP000824232"/>
    </source>
</evidence>
<evidence type="ECO:0000313" key="2">
    <source>
        <dbReference type="EMBL" id="HIR59374.1"/>
    </source>
</evidence>
<dbReference type="AlphaFoldDB" id="A0A9D1DV47"/>
<reference evidence="2" key="1">
    <citation type="submission" date="2020-10" db="EMBL/GenBank/DDBJ databases">
        <authorList>
            <person name="Gilroy R."/>
        </authorList>
    </citation>
    <scope>NUCLEOTIDE SEQUENCE</scope>
    <source>
        <strain evidence="2">CHK184-20233</strain>
    </source>
</reference>
<gene>
    <name evidence="2" type="ORF">IAB38_04920</name>
</gene>
<dbReference type="EMBL" id="DVHC01000051">
    <property type="protein sequence ID" value="HIR59374.1"/>
    <property type="molecule type" value="Genomic_DNA"/>
</dbReference>
<feature type="transmembrane region" description="Helical" evidence="1">
    <location>
        <begin position="73"/>
        <end position="93"/>
    </location>
</feature>
<evidence type="ECO:0000256" key="1">
    <source>
        <dbReference type="SAM" id="Phobius"/>
    </source>
</evidence>
<reference evidence="2" key="2">
    <citation type="journal article" date="2021" name="PeerJ">
        <title>Extensive microbial diversity within the chicken gut microbiome revealed by metagenomics and culture.</title>
        <authorList>
            <person name="Gilroy R."/>
            <person name="Ravi A."/>
            <person name="Getino M."/>
            <person name="Pursley I."/>
            <person name="Horton D.L."/>
            <person name="Alikhan N.F."/>
            <person name="Baker D."/>
            <person name="Gharbi K."/>
            <person name="Hall N."/>
            <person name="Watson M."/>
            <person name="Adriaenssens E.M."/>
            <person name="Foster-Nyarko E."/>
            <person name="Jarju S."/>
            <person name="Secka A."/>
            <person name="Antonio M."/>
            <person name="Oren A."/>
            <person name="Chaudhuri R.R."/>
            <person name="La Ragione R."/>
            <person name="Hildebrand F."/>
            <person name="Pallen M.J."/>
        </authorList>
    </citation>
    <scope>NUCLEOTIDE SEQUENCE</scope>
    <source>
        <strain evidence="2">CHK184-20233</strain>
    </source>
</reference>
<dbReference type="Proteomes" id="UP000824232">
    <property type="component" value="Unassembled WGS sequence"/>
</dbReference>
<name>A0A9D1DV47_9FIRM</name>
<proteinExistence type="predicted"/>
<keyword evidence="1" id="KW-0472">Membrane</keyword>
<keyword evidence="1" id="KW-0812">Transmembrane</keyword>
<keyword evidence="1" id="KW-1133">Transmembrane helix</keyword>
<sequence length="104" mass="12128">MYIDLVVLVVLILVVIMYFRRFSSFVYFIAIIDIFLRILTFIKNNIGLPDLAAVIDNYIPESILAIVGNYTSGILYTIIAWAYIIIMAIFLFYNTKFFIKKKKI</sequence>
<protein>
    <submittedName>
        <fullName evidence="2">Uncharacterized protein</fullName>
    </submittedName>
</protein>
<feature type="transmembrane region" description="Helical" evidence="1">
    <location>
        <begin position="6"/>
        <end position="36"/>
    </location>
</feature>
<comment type="caution">
    <text evidence="2">The sequence shown here is derived from an EMBL/GenBank/DDBJ whole genome shotgun (WGS) entry which is preliminary data.</text>
</comment>
<organism evidence="2 3">
    <name type="scientific">Candidatus Onthousia excrementipullorum</name>
    <dbReference type="NCBI Taxonomy" id="2840884"/>
    <lineage>
        <taxon>Bacteria</taxon>
        <taxon>Bacillati</taxon>
        <taxon>Bacillota</taxon>
        <taxon>Bacilli</taxon>
        <taxon>Candidatus Onthousia</taxon>
    </lineage>
</organism>